<dbReference type="AlphaFoldDB" id="A0AAD8RXL6"/>
<keyword evidence="3" id="KW-1185">Reference proteome</keyword>
<dbReference type="EMBL" id="JAUUTY010000005">
    <property type="protein sequence ID" value="KAK1633024.1"/>
    <property type="molecule type" value="Genomic_DNA"/>
</dbReference>
<feature type="region of interest" description="Disordered" evidence="1">
    <location>
        <begin position="65"/>
        <end position="112"/>
    </location>
</feature>
<protein>
    <submittedName>
        <fullName evidence="2">Uncharacterized protein</fullName>
    </submittedName>
</protein>
<comment type="caution">
    <text evidence="2">The sequence shown here is derived from an EMBL/GenBank/DDBJ whole genome shotgun (WGS) entry which is preliminary data.</text>
</comment>
<evidence type="ECO:0000256" key="1">
    <source>
        <dbReference type="SAM" id="MobiDB-lite"/>
    </source>
</evidence>
<proteinExistence type="predicted"/>
<gene>
    <name evidence="2" type="ORF">QYE76_007339</name>
</gene>
<reference evidence="2" key="1">
    <citation type="submission" date="2023-07" db="EMBL/GenBank/DDBJ databases">
        <title>A chromosome-level genome assembly of Lolium multiflorum.</title>
        <authorList>
            <person name="Chen Y."/>
            <person name="Copetti D."/>
            <person name="Kolliker R."/>
            <person name="Studer B."/>
        </authorList>
    </citation>
    <scope>NUCLEOTIDE SEQUENCE</scope>
    <source>
        <strain evidence="2">02402/16</strain>
        <tissue evidence="2">Leaf</tissue>
    </source>
</reference>
<dbReference type="Proteomes" id="UP001231189">
    <property type="component" value="Unassembled WGS sequence"/>
</dbReference>
<sequence>MKVGEEAVCVKIDAPARVGEANVALVDFISSVTCGRILLYATVIAVEEQAGWSCPRCARSVAHKAGWAEGPHRDPSATSEWSEGSRSRKNTTNLLRRRSGDGGGEGAAEASVEREHVSSIEVLLWLRPAARELRRPSSSSSASPPSSSCVWLRAAAARGRAGAWDQGLIALIAGRRGS</sequence>
<name>A0AAD8RXL6_LOLMU</name>
<organism evidence="2 3">
    <name type="scientific">Lolium multiflorum</name>
    <name type="common">Italian ryegrass</name>
    <name type="synonym">Lolium perenne subsp. multiflorum</name>
    <dbReference type="NCBI Taxonomy" id="4521"/>
    <lineage>
        <taxon>Eukaryota</taxon>
        <taxon>Viridiplantae</taxon>
        <taxon>Streptophyta</taxon>
        <taxon>Embryophyta</taxon>
        <taxon>Tracheophyta</taxon>
        <taxon>Spermatophyta</taxon>
        <taxon>Magnoliopsida</taxon>
        <taxon>Liliopsida</taxon>
        <taxon>Poales</taxon>
        <taxon>Poaceae</taxon>
        <taxon>BOP clade</taxon>
        <taxon>Pooideae</taxon>
        <taxon>Poodae</taxon>
        <taxon>Poeae</taxon>
        <taxon>Poeae Chloroplast Group 2 (Poeae type)</taxon>
        <taxon>Loliodinae</taxon>
        <taxon>Loliinae</taxon>
        <taxon>Lolium</taxon>
    </lineage>
</organism>
<feature type="compositionally biased region" description="Polar residues" evidence="1">
    <location>
        <begin position="76"/>
        <end position="94"/>
    </location>
</feature>
<evidence type="ECO:0000313" key="3">
    <source>
        <dbReference type="Proteomes" id="UP001231189"/>
    </source>
</evidence>
<evidence type="ECO:0000313" key="2">
    <source>
        <dbReference type="EMBL" id="KAK1633024.1"/>
    </source>
</evidence>
<accession>A0AAD8RXL6</accession>